<comment type="function">
    <text evidence="7">Provides the (R)-glutamate required for cell wall biosynthesis.</text>
</comment>
<dbReference type="PANTHER" id="PTHR21198:SF2">
    <property type="entry name" value="GLUTAMATE RACEMASE"/>
    <property type="match status" value="1"/>
</dbReference>
<gene>
    <name evidence="7" type="primary">murI</name>
    <name evidence="8" type="ORF">UW63_C0053G0005</name>
</gene>
<proteinExistence type="inferred from homology"/>
<dbReference type="EC" id="5.1.1.3" evidence="2 7"/>
<dbReference type="EMBL" id="LCJB01000053">
    <property type="protein sequence ID" value="KKT69569.1"/>
    <property type="molecule type" value="Genomic_DNA"/>
</dbReference>
<dbReference type="GO" id="GO:0008360">
    <property type="term" value="P:regulation of cell shape"/>
    <property type="evidence" value="ECO:0007669"/>
    <property type="project" value="UniProtKB-KW"/>
</dbReference>
<dbReference type="GO" id="GO:0071555">
    <property type="term" value="P:cell wall organization"/>
    <property type="evidence" value="ECO:0007669"/>
    <property type="project" value="UniProtKB-KW"/>
</dbReference>
<evidence type="ECO:0000256" key="7">
    <source>
        <dbReference type="HAMAP-Rule" id="MF_00258"/>
    </source>
</evidence>
<evidence type="ECO:0000313" key="9">
    <source>
        <dbReference type="Proteomes" id="UP000034154"/>
    </source>
</evidence>
<dbReference type="NCBIfam" id="TIGR00067">
    <property type="entry name" value="glut_race"/>
    <property type="match status" value="1"/>
</dbReference>
<protein>
    <recommendedName>
        <fullName evidence="2 7">Glutamate racemase</fullName>
        <ecNumber evidence="2 7">5.1.1.3</ecNumber>
    </recommendedName>
</protein>
<dbReference type="Proteomes" id="UP000034154">
    <property type="component" value="Unassembled WGS sequence"/>
</dbReference>
<name>A0A0G1MCA6_9BACT</name>
<comment type="pathway">
    <text evidence="7">Cell wall biogenesis; peptidoglycan biosynthesis.</text>
</comment>
<dbReference type="PROSITE" id="PS00923">
    <property type="entry name" value="ASP_GLU_RACEMASE_1"/>
    <property type="match status" value="1"/>
</dbReference>
<feature type="binding site" evidence="7">
    <location>
        <begin position="38"/>
        <end position="39"/>
    </location>
    <ligand>
        <name>substrate</name>
    </ligand>
</feature>
<dbReference type="PANTHER" id="PTHR21198">
    <property type="entry name" value="GLUTAMATE RACEMASE"/>
    <property type="match status" value="1"/>
</dbReference>
<feature type="active site" description="Proton donor/acceptor" evidence="7">
    <location>
        <position position="101"/>
    </location>
</feature>
<evidence type="ECO:0000256" key="2">
    <source>
        <dbReference type="ARBA" id="ARBA00013090"/>
    </source>
</evidence>
<dbReference type="UniPathway" id="UPA00219"/>
<dbReference type="GO" id="GO:0008881">
    <property type="term" value="F:glutamate racemase activity"/>
    <property type="evidence" value="ECO:0007669"/>
    <property type="project" value="UniProtKB-UniRule"/>
</dbReference>
<accession>A0A0G1MCA6</accession>
<reference evidence="8 9" key="1">
    <citation type="journal article" date="2015" name="Nature">
        <title>rRNA introns, odd ribosomes, and small enigmatic genomes across a large radiation of phyla.</title>
        <authorList>
            <person name="Brown C.T."/>
            <person name="Hug L.A."/>
            <person name="Thomas B.C."/>
            <person name="Sharon I."/>
            <person name="Castelle C.J."/>
            <person name="Singh A."/>
            <person name="Wilkins M.J."/>
            <person name="Williams K.H."/>
            <person name="Banfield J.F."/>
        </authorList>
    </citation>
    <scope>NUCLEOTIDE SEQUENCE [LARGE SCALE GENOMIC DNA]</scope>
</reference>
<dbReference type="AlphaFoldDB" id="A0A0G1MCA6"/>
<organism evidence="8 9">
    <name type="scientific">Candidatus Uhrbacteria bacterium GW2011_GWF2_44_350</name>
    <dbReference type="NCBI Taxonomy" id="1619000"/>
    <lineage>
        <taxon>Bacteria</taxon>
        <taxon>Candidatus Uhriibacteriota</taxon>
    </lineage>
</organism>
<dbReference type="InterPro" id="IPR001920">
    <property type="entry name" value="Asp/Glu_race"/>
</dbReference>
<evidence type="ECO:0000256" key="5">
    <source>
        <dbReference type="ARBA" id="ARBA00023235"/>
    </source>
</evidence>
<dbReference type="InterPro" id="IPR004391">
    <property type="entry name" value="Glu_race"/>
</dbReference>
<evidence type="ECO:0000256" key="6">
    <source>
        <dbReference type="ARBA" id="ARBA00023316"/>
    </source>
</evidence>
<comment type="catalytic activity">
    <reaction evidence="1 7">
        <text>L-glutamate = D-glutamate</text>
        <dbReference type="Rhea" id="RHEA:12813"/>
        <dbReference type="ChEBI" id="CHEBI:29985"/>
        <dbReference type="ChEBI" id="CHEBI:29986"/>
        <dbReference type="EC" id="5.1.1.3"/>
    </reaction>
</comment>
<dbReference type="Gene3D" id="3.40.50.1860">
    <property type="match status" value="2"/>
</dbReference>
<dbReference type="HAMAP" id="MF_00258">
    <property type="entry name" value="Glu_racemase"/>
    <property type="match status" value="1"/>
</dbReference>
<dbReference type="InterPro" id="IPR018187">
    <property type="entry name" value="Asp/Glu_racemase_AS_1"/>
</dbReference>
<feature type="binding site" evidence="7">
    <location>
        <begin position="70"/>
        <end position="71"/>
    </location>
    <ligand>
        <name>substrate</name>
    </ligand>
</feature>
<dbReference type="SUPFAM" id="SSF53681">
    <property type="entry name" value="Aspartate/glutamate racemase"/>
    <property type="match status" value="2"/>
</dbReference>
<comment type="caution">
    <text evidence="8">The sequence shown here is derived from an EMBL/GenBank/DDBJ whole genome shotgun (WGS) entry which is preliminary data.</text>
</comment>
<evidence type="ECO:0000256" key="4">
    <source>
        <dbReference type="ARBA" id="ARBA00022984"/>
    </source>
</evidence>
<evidence type="ECO:0000313" key="8">
    <source>
        <dbReference type="EMBL" id="KKT69569.1"/>
    </source>
</evidence>
<keyword evidence="4 7" id="KW-0573">Peptidoglycan synthesis</keyword>
<evidence type="ECO:0000256" key="1">
    <source>
        <dbReference type="ARBA" id="ARBA00001602"/>
    </source>
</evidence>
<comment type="similarity">
    <text evidence="7">Belongs to the aspartate/glutamate racemases family.</text>
</comment>
<keyword evidence="5 7" id="KW-0413">Isomerase</keyword>
<feature type="active site" description="Proton donor/acceptor" evidence="7">
    <location>
        <position position="219"/>
    </location>
</feature>
<feature type="binding site" evidence="7">
    <location>
        <begin position="220"/>
        <end position="221"/>
    </location>
    <ligand>
        <name>substrate</name>
    </ligand>
</feature>
<keyword evidence="3 7" id="KW-0133">Cell shape</keyword>
<feature type="binding site" evidence="7">
    <location>
        <begin position="102"/>
        <end position="103"/>
    </location>
    <ligand>
        <name>substrate</name>
    </ligand>
</feature>
<dbReference type="PATRIC" id="fig|1619000.3.peg.805"/>
<evidence type="ECO:0000256" key="3">
    <source>
        <dbReference type="ARBA" id="ARBA00022960"/>
    </source>
</evidence>
<dbReference type="GO" id="GO:0009252">
    <property type="term" value="P:peptidoglycan biosynthetic process"/>
    <property type="evidence" value="ECO:0007669"/>
    <property type="project" value="UniProtKB-UniRule"/>
</dbReference>
<dbReference type="InterPro" id="IPR015942">
    <property type="entry name" value="Asp/Glu/hydantoin_racemase"/>
</dbReference>
<sequence length="302" mass="33421">MSPLVEPVVYRLNGNYFVFSPISSLMTLPSLKPIGVFDSGLGGLTVLHSINERLPGLSTIYLGDNANAPYGVKSFEEIFQYTLAGVRFLFSQGCPLVILACNSASAQALRKIQQEVLPKEFPDRRVIGVIRPTVEYLVEATDVKKIGVFATPATVSSQTYVEEFKNILAESLREIELFQVACPGLVDIVEAGLSDSPEADELVQKYCQNFSGDLALLGCTHYPFLETWFKKNLPVSTRVVLQGPVVAEKFEDYLVRHPEIDNFLKKSGERIYFTTGDLEAVSASTSRFYKGKINWLKASLSS</sequence>
<dbReference type="Pfam" id="PF01177">
    <property type="entry name" value="Asp_Glu_race"/>
    <property type="match status" value="1"/>
</dbReference>
<keyword evidence="6 7" id="KW-0961">Cell wall biogenesis/degradation</keyword>